<reference evidence="1" key="1">
    <citation type="submission" date="2014-11" db="EMBL/GenBank/DDBJ databases">
        <authorList>
            <person name="Otto D Thomas"/>
            <person name="Naeem Raeece"/>
        </authorList>
    </citation>
    <scope>NUCLEOTIDE SEQUENCE</scope>
</reference>
<gene>
    <name evidence="1" type="ORF">Cvel_28519</name>
</gene>
<evidence type="ECO:0000313" key="1">
    <source>
        <dbReference type="EMBL" id="CEM44692.1"/>
    </source>
</evidence>
<proteinExistence type="predicted"/>
<sequence length="159" mass="18419">MDKTFVGQKDQGLGLFTAEPVEEGQPVIEFLGEMLLEKSYQWKKWLDAYVRLTDTPLTMFLGEKTGCSPDLYLFLTEHVDKIAEQVCACCKSCYDEEEGVPLQREFDKNSYKLILRNCWDFTFALAMELGFGESAYIPWTVNFKLKVLTNCFCCRKCRK</sequence>
<accession>A0A0G4HKQ4</accession>
<dbReference type="VEuPathDB" id="CryptoDB:Cvel_28519"/>
<dbReference type="AlphaFoldDB" id="A0A0G4HKQ4"/>
<organism evidence="1">
    <name type="scientific">Chromera velia CCMP2878</name>
    <dbReference type="NCBI Taxonomy" id="1169474"/>
    <lineage>
        <taxon>Eukaryota</taxon>
        <taxon>Sar</taxon>
        <taxon>Alveolata</taxon>
        <taxon>Colpodellida</taxon>
        <taxon>Chromeraceae</taxon>
        <taxon>Chromera</taxon>
    </lineage>
</organism>
<dbReference type="EMBL" id="CDMZ01002991">
    <property type="protein sequence ID" value="CEM44692.1"/>
    <property type="molecule type" value="Genomic_DNA"/>
</dbReference>
<protein>
    <submittedName>
        <fullName evidence="1">Uncharacterized protein</fullName>
    </submittedName>
</protein>
<name>A0A0G4HKQ4_9ALVE</name>